<evidence type="ECO:0000256" key="8">
    <source>
        <dbReference type="SAM" id="Phobius"/>
    </source>
</evidence>
<organism evidence="9 10">
    <name type="scientific">Heyndrickxia acidicola</name>
    <dbReference type="NCBI Taxonomy" id="209389"/>
    <lineage>
        <taxon>Bacteria</taxon>
        <taxon>Bacillati</taxon>
        <taxon>Bacillota</taxon>
        <taxon>Bacilli</taxon>
        <taxon>Bacillales</taxon>
        <taxon>Bacillaceae</taxon>
        <taxon>Heyndrickxia</taxon>
    </lineage>
</organism>
<sequence length="366" mass="42437">MQPVPENRKISPFLLFFLMGNQVAVGVMGFQRILARTAGYDAWISIIIAGISTNLVMWFMYRLLEQSNGGDLNDSHFILFGKWFGGVLNLIWFVYFLAMTIGVLRSYIEVVQVWMFPDFKIFWFSLAFLSLCIYIIFGGFRTVTGIAFFAYILPFYIVIVLGLSLQFGDFHHLLPIGDHSMKDLFLASQNMAFTNLGFETLLFYYPFIKNPQKSKKWTHLGLITIMLIYVYIAVLSFAFFTPEQLVREIWATLDIFKIIHLPVVERFEYIAIANWCLIIMPIVCNYIWCATRILKRTFHCKQRLGVFLHCGVCLICIPLFTTRLQINSYLTFLGQVGFMLLYIYIPLLCLAIIIKNKFKKGKQSLS</sequence>
<feature type="transmembrane region" description="Helical" evidence="8">
    <location>
        <begin position="42"/>
        <end position="64"/>
    </location>
</feature>
<dbReference type="RefSeq" id="WP_066271195.1">
    <property type="nucleotide sequence ID" value="NZ_JARMAB010000013.1"/>
</dbReference>
<feature type="transmembrane region" description="Helical" evidence="8">
    <location>
        <begin position="187"/>
        <end position="208"/>
    </location>
</feature>
<proteinExistence type="inferred from homology"/>
<feature type="transmembrane region" description="Helical" evidence="8">
    <location>
        <begin position="272"/>
        <end position="294"/>
    </location>
</feature>
<feature type="transmembrane region" description="Helical" evidence="8">
    <location>
        <begin position="332"/>
        <end position="354"/>
    </location>
</feature>
<dbReference type="NCBIfam" id="TIGR00912">
    <property type="entry name" value="2A0309"/>
    <property type="match status" value="1"/>
</dbReference>
<evidence type="ECO:0000256" key="6">
    <source>
        <dbReference type="ARBA" id="ARBA00022989"/>
    </source>
</evidence>
<keyword evidence="7 8" id="KW-0472">Membrane</keyword>
<evidence type="ECO:0000256" key="7">
    <source>
        <dbReference type="ARBA" id="ARBA00023136"/>
    </source>
</evidence>
<evidence type="ECO:0000256" key="3">
    <source>
        <dbReference type="ARBA" id="ARBA00022448"/>
    </source>
</evidence>
<feature type="transmembrane region" description="Helical" evidence="8">
    <location>
        <begin position="12"/>
        <end position="30"/>
    </location>
</feature>
<evidence type="ECO:0000256" key="1">
    <source>
        <dbReference type="ARBA" id="ARBA00004141"/>
    </source>
</evidence>
<gene>
    <name evidence="9" type="ORF">P4T90_10770</name>
</gene>
<comment type="subcellular location">
    <subcellularLocation>
        <location evidence="1">Membrane</location>
        <topology evidence="1">Multi-pass membrane protein</topology>
    </subcellularLocation>
</comment>
<evidence type="ECO:0000256" key="5">
    <source>
        <dbReference type="ARBA" id="ARBA00022692"/>
    </source>
</evidence>
<dbReference type="PANTHER" id="PTHR34975:SF2">
    <property type="entry name" value="SPORE GERMINATION PROTEIN A2"/>
    <property type="match status" value="1"/>
</dbReference>
<dbReference type="Pfam" id="PF03845">
    <property type="entry name" value="Spore_permease"/>
    <property type="match status" value="1"/>
</dbReference>
<dbReference type="EMBL" id="JARMAB010000013">
    <property type="protein sequence ID" value="MED1203556.1"/>
    <property type="molecule type" value="Genomic_DNA"/>
</dbReference>
<dbReference type="PANTHER" id="PTHR34975">
    <property type="entry name" value="SPORE GERMINATION PROTEIN A2"/>
    <property type="match status" value="1"/>
</dbReference>
<feature type="transmembrane region" description="Helical" evidence="8">
    <location>
        <begin position="306"/>
        <end position="326"/>
    </location>
</feature>
<dbReference type="Proteomes" id="UP001341444">
    <property type="component" value="Unassembled WGS sequence"/>
</dbReference>
<comment type="caution">
    <text evidence="9">The sequence shown here is derived from an EMBL/GenBank/DDBJ whole genome shotgun (WGS) entry which is preliminary data.</text>
</comment>
<keyword evidence="3" id="KW-0813">Transport</keyword>
<dbReference type="InterPro" id="IPR004761">
    <property type="entry name" value="Spore_GerAB"/>
</dbReference>
<comment type="similarity">
    <text evidence="2">Belongs to the amino acid-polyamine-organocation (APC) superfamily. Spore germination protein (SGP) (TC 2.A.3.9) family.</text>
</comment>
<keyword evidence="5 8" id="KW-0812">Transmembrane</keyword>
<feature type="transmembrane region" description="Helical" evidence="8">
    <location>
        <begin position="220"/>
        <end position="240"/>
    </location>
</feature>
<protein>
    <submittedName>
        <fullName evidence="9">GerAB/ArcD/ProY family transporter</fullName>
    </submittedName>
</protein>
<evidence type="ECO:0000313" key="9">
    <source>
        <dbReference type="EMBL" id="MED1203556.1"/>
    </source>
</evidence>
<accession>A0ABU6MHS4</accession>
<dbReference type="Gene3D" id="1.20.1740.10">
    <property type="entry name" value="Amino acid/polyamine transporter I"/>
    <property type="match status" value="1"/>
</dbReference>
<keyword evidence="10" id="KW-1185">Reference proteome</keyword>
<keyword evidence="4" id="KW-0309">Germination</keyword>
<evidence type="ECO:0000256" key="2">
    <source>
        <dbReference type="ARBA" id="ARBA00007998"/>
    </source>
</evidence>
<keyword evidence="6 8" id="KW-1133">Transmembrane helix</keyword>
<name>A0ABU6MHS4_9BACI</name>
<evidence type="ECO:0000256" key="4">
    <source>
        <dbReference type="ARBA" id="ARBA00022544"/>
    </source>
</evidence>
<reference evidence="9 10" key="1">
    <citation type="submission" date="2023-03" db="EMBL/GenBank/DDBJ databases">
        <title>Bacillus Genome Sequencing.</title>
        <authorList>
            <person name="Dunlap C."/>
        </authorList>
    </citation>
    <scope>NUCLEOTIDE SEQUENCE [LARGE SCALE GENOMIC DNA]</scope>
    <source>
        <strain evidence="9 10">B-23453</strain>
    </source>
</reference>
<feature type="transmembrane region" description="Helical" evidence="8">
    <location>
        <begin position="147"/>
        <end position="167"/>
    </location>
</feature>
<feature type="transmembrane region" description="Helical" evidence="8">
    <location>
        <begin position="121"/>
        <end position="140"/>
    </location>
</feature>
<evidence type="ECO:0000313" key="10">
    <source>
        <dbReference type="Proteomes" id="UP001341444"/>
    </source>
</evidence>
<feature type="transmembrane region" description="Helical" evidence="8">
    <location>
        <begin position="76"/>
        <end position="101"/>
    </location>
</feature>